<feature type="compositionally biased region" description="Polar residues" evidence="3">
    <location>
        <begin position="1269"/>
        <end position="1289"/>
    </location>
</feature>
<dbReference type="InterPro" id="IPR036529">
    <property type="entry name" value="KIX_dom_sf"/>
</dbReference>
<evidence type="ECO:0000313" key="6">
    <source>
        <dbReference type="Proteomes" id="UP001273166"/>
    </source>
</evidence>
<feature type="compositionally biased region" description="Low complexity" evidence="3">
    <location>
        <begin position="393"/>
        <end position="406"/>
    </location>
</feature>
<reference evidence="5" key="2">
    <citation type="submission" date="2023-06" db="EMBL/GenBank/DDBJ databases">
        <authorList>
            <consortium name="Lawrence Berkeley National Laboratory"/>
            <person name="Mondo S.J."/>
            <person name="Hensen N."/>
            <person name="Bonometti L."/>
            <person name="Westerberg I."/>
            <person name="Brannstrom I.O."/>
            <person name="Guillou S."/>
            <person name="Cros-Aarteil S."/>
            <person name="Calhoun S."/>
            <person name="Haridas S."/>
            <person name="Kuo A."/>
            <person name="Pangilinan J."/>
            <person name="Riley R."/>
            <person name="Labutti K."/>
            <person name="Andreopoulos B."/>
            <person name="Lipzen A."/>
            <person name="Chen C."/>
            <person name="Yanf M."/>
            <person name="Daum C."/>
            <person name="Ng V."/>
            <person name="Clum A."/>
            <person name="Steindorff A."/>
            <person name="Ohm R."/>
            <person name="Martin F."/>
            <person name="Silar P."/>
            <person name="Natvig D."/>
            <person name="Lalanne C."/>
            <person name="Gautier V."/>
            <person name="Ament-Velasquez S.L."/>
            <person name="Kruys A."/>
            <person name="Hutchinson M.I."/>
            <person name="Powell A.J."/>
            <person name="Barry K."/>
            <person name="Miller A.N."/>
            <person name="Grigoriev I.V."/>
            <person name="Debuchy R."/>
            <person name="Gladieux P."/>
            <person name="Thoren M.H."/>
            <person name="Johannesson H."/>
        </authorList>
    </citation>
    <scope>NUCLEOTIDE SEQUENCE</scope>
    <source>
        <strain evidence="5">CBS 333.67</strain>
    </source>
</reference>
<dbReference type="RefSeq" id="XP_062717700.1">
    <property type="nucleotide sequence ID" value="XM_062863644.1"/>
</dbReference>
<evidence type="ECO:0000256" key="2">
    <source>
        <dbReference type="ARBA" id="ARBA00023242"/>
    </source>
</evidence>
<sequence length="1357" mass="147389">MAANMPQMGPNGQMMMLPQQQHPQPPQQPNKQLNQLVYSSLMQTMHLAPMNSWQSSVSIQDRFAKAVTLVSNTILAYPQNQSEWQKLCHSALEFEKKAFVQSPDKQSYDHAMQSRIQELVKRRQNLVPDLQNQLNTDAARQAQLQAVQQRQQHQQQIMMNQMATARGLGQQPPHGFQSLQSPMQVPAMAQQPQQIGMGMAPPGMLQNRPEQHQFAMQMGQARQPPFVPPGPGQLSAHDKARVNELALQSMNRTPEDVKANIRNMMRQKMSPAQLADAAANGRDIALIWFHNYAMNQLQKNPQQRGMMQARPGGMPPNMMAPAPHHGGQMNPALINTIAPPTVMPDGQMFVPNMESIRNDQELGYLAQQAGQVVVPASTAPGRNAAPGVMTGLGPQQMPGNQQGPNQTPRPPQGQQPFGMPPVKMDAAAQAQPGVRPSAGRPMQGQQPGMAAPNAMPKNSQSPAMLGTTLNPQFSHQNNARPPSLPGNLNNPAIQGMPPNLTPEARPGIGALPASGSTRELINEWREQQRAANNGFPGAKQGLAAGQGVMPPGARPPAMQQQITGEGDDIMAIIQTPPGRASMNSMDVPPFLLNRLRQVVGVVPAEIRKWGQLRQFIANNPSINTPQTNNYLNQCQVTQFKQLWERKRGAAAPSAPAPQQQQPPNQPMALPPGAQYPPNIAQITPNDIQNVRQRNPTLQAMPDETVIEIARKLKRDSFARKAWEMYRQSSQAQVPGVPKPTAPVSQTPVTQHTLATAATHPNPPHVVPHQTALPKPLGAPVAEAAAVPASGALKNGRAPPNPSPVTASKNLKRSNPDGAGDMPGQPANAAPRAAPQSDQRAPPAGAPKPSAEQLMKMRGRPGPSGNGDEAAAVARLRLLHGEVAQLAQQEEKQEVIIQMSPTEMHETRQKILKAAEKINLFRGSSLPLWYHLTKDDSRAKMFFKTVRTKLFPFSDKLKLYSYFVQQRKVLRQFVDQKTMRGFRPGLTISKDELDQFINMMDSMLRDLEALKKGNQETPAAEPQIPQIERPVPDLVLPPARKKPKTGASHASPPTTQQQGAVSSSPQVKAPSPVVTRKAEPPKQLPPKLTCPEPGCEMGSMGFPSEEALNAHRQEEHVKPFENPYGFLQEQMAAALGLDAQGNPKPPLNPNGQQGSTPAAPPMSATRSKQGQTPKMGSTPMSRAVSMQRQGSSAAGGKAAENSGTPNTAFKVGQTTTRQPVVKNEMGTPHAPVVEDAWSGSTVDPQNLFQSVARSLESVTGSFVPEFGTYRSLTPNDTPESSKDSGASEPSSDIPEGTSLDIDVAWQSALDSDLLWDMNNINMETFEDVNAGMFANEEYESLMFSLDCMDDDLSKSLNQ</sequence>
<feature type="region of interest" description="Disordered" evidence="3">
    <location>
        <begin position="1"/>
        <end position="30"/>
    </location>
</feature>
<comment type="caution">
    <text evidence="5">The sequence shown here is derived from an EMBL/GenBank/DDBJ whole genome shotgun (WGS) entry which is preliminary data.</text>
</comment>
<dbReference type="GO" id="GO:0003712">
    <property type="term" value="F:transcription coregulator activity"/>
    <property type="evidence" value="ECO:0007669"/>
    <property type="project" value="InterPro"/>
</dbReference>
<feature type="compositionally biased region" description="Low complexity" evidence="3">
    <location>
        <begin position="649"/>
        <end position="662"/>
    </location>
</feature>
<feature type="compositionally biased region" description="Polar residues" evidence="3">
    <location>
        <begin position="1050"/>
        <end position="1065"/>
    </location>
</feature>
<feature type="region of interest" description="Disordered" evidence="3">
    <location>
        <begin position="728"/>
        <end position="751"/>
    </location>
</feature>
<dbReference type="GO" id="GO:0005634">
    <property type="term" value="C:nucleus"/>
    <property type="evidence" value="ECO:0007669"/>
    <property type="project" value="UniProtKB-SubCell"/>
</dbReference>
<evidence type="ECO:0000313" key="5">
    <source>
        <dbReference type="EMBL" id="KAK3301920.1"/>
    </source>
</evidence>
<dbReference type="GO" id="GO:0006355">
    <property type="term" value="P:regulation of DNA-templated transcription"/>
    <property type="evidence" value="ECO:0007669"/>
    <property type="project" value="InterPro"/>
</dbReference>
<organism evidence="5 6">
    <name type="scientific">Chaetomium strumarium</name>
    <dbReference type="NCBI Taxonomy" id="1170767"/>
    <lineage>
        <taxon>Eukaryota</taxon>
        <taxon>Fungi</taxon>
        <taxon>Dikarya</taxon>
        <taxon>Ascomycota</taxon>
        <taxon>Pezizomycotina</taxon>
        <taxon>Sordariomycetes</taxon>
        <taxon>Sordariomycetidae</taxon>
        <taxon>Sordariales</taxon>
        <taxon>Chaetomiaceae</taxon>
        <taxon>Chaetomium</taxon>
    </lineage>
</organism>
<keyword evidence="2" id="KW-0539">Nucleus</keyword>
<feature type="region of interest" description="Disordered" evidence="3">
    <location>
        <begin position="790"/>
        <end position="867"/>
    </location>
</feature>
<evidence type="ECO:0000259" key="4">
    <source>
        <dbReference type="Pfam" id="PF16987"/>
    </source>
</evidence>
<feature type="compositionally biased region" description="Polar residues" evidence="3">
    <location>
        <begin position="742"/>
        <end position="751"/>
    </location>
</feature>
<feature type="region of interest" description="Disordered" evidence="3">
    <location>
        <begin position="1265"/>
        <end position="1296"/>
    </location>
</feature>
<feature type="compositionally biased region" description="Polar residues" evidence="3">
    <location>
        <begin position="1200"/>
        <end position="1217"/>
    </location>
</feature>
<dbReference type="GeneID" id="87882473"/>
<reference evidence="5" key="1">
    <citation type="journal article" date="2023" name="Mol. Phylogenet. Evol.">
        <title>Genome-scale phylogeny and comparative genomics of the fungal order Sordariales.</title>
        <authorList>
            <person name="Hensen N."/>
            <person name="Bonometti L."/>
            <person name="Westerberg I."/>
            <person name="Brannstrom I.O."/>
            <person name="Guillou S."/>
            <person name="Cros-Aarteil S."/>
            <person name="Calhoun S."/>
            <person name="Haridas S."/>
            <person name="Kuo A."/>
            <person name="Mondo S."/>
            <person name="Pangilinan J."/>
            <person name="Riley R."/>
            <person name="LaButti K."/>
            <person name="Andreopoulos B."/>
            <person name="Lipzen A."/>
            <person name="Chen C."/>
            <person name="Yan M."/>
            <person name="Daum C."/>
            <person name="Ng V."/>
            <person name="Clum A."/>
            <person name="Steindorff A."/>
            <person name="Ohm R.A."/>
            <person name="Martin F."/>
            <person name="Silar P."/>
            <person name="Natvig D.O."/>
            <person name="Lalanne C."/>
            <person name="Gautier V."/>
            <person name="Ament-Velasquez S.L."/>
            <person name="Kruys A."/>
            <person name="Hutchinson M.I."/>
            <person name="Powell A.J."/>
            <person name="Barry K."/>
            <person name="Miller A.N."/>
            <person name="Grigoriev I.V."/>
            <person name="Debuchy R."/>
            <person name="Gladieux P."/>
            <person name="Hiltunen Thoren M."/>
            <person name="Johannesson H."/>
        </authorList>
    </citation>
    <scope>NUCLEOTIDE SEQUENCE</scope>
    <source>
        <strain evidence="5">CBS 333.67</strain>
    </source>
</reference>
<dbReference type="Pfam" id="PF16987">
    <property type="entry name" value="KIX_2"/>
    <property type="match status" value="1"/>
</dbReference>
<feature type="compositionally biased region" description="Polar residues" evidence="3">
    <location>
        <begin position="1163"/>
        <end position="1191"/>
    </location>
</feature>
<feature type="compositionally biased region" description="Polar residues" evidence="3">
    <location>
        <begin position="456"/>
        <end position="465"/>
    </location>
</feature>
<gene>
    <name evidence="5" type="ORF">B0T15DRAFT_286712</name>
</gene>
<dbReference type="Proteomes" id="UP001273166">
    <property type="component" value="Unassembled WGS sequence"/>
</dbReference>
<dbReference type="InterPro" id="IPR036546">
    <property type="entry name" value="MED15_KIX"/>
</dbReference>
<comment type="subcellular location">
    <subcellularLocation>
        <location evidence="1">Nucleus</location>
    </subcellularLocation>
</comment>
<protein>
    <recommendedName>
        <fullName evidence="4">Mediator complex subunit 15 KIX domain-containing protein</fullName>
    </recommendedName>
</protein>
<feature type="compositionally biased region" description="Low complexity" evidence="3">
    <location>
        <begin position="1"/>
        <end position="22"/>
    </location>
</feature>
<accession>A0AAJ0GL61</accession>
<keyword evidence="6" id="KW-1185">Reference proteome</keyword>
<feature type="region of interest" description="Disordered" evidence="3">
    <location>
        <begin position="1131"/>
        <end position="1222"/>
    </location>
</feature>
<evidence type="ECO:0000256" key="3">
    <source>
        <dbReference type="SAM" id="MobiDB-lite"/>
    </source>
</evidence>
<feature type="region of interest" description="Disordered" evidence="3">
    <location>
        <begin position="1013"/>
        <end position="1089"/>
    </location>
</feature>
<feature type="region of interest" description="Disordered" evidence="3">
    <location>
        <begin position="644"/>
        <end position="679"/>
    </location>
</feature>
<dbReference type="Gene3D" id="1.10.246.20">
    <property type="entry name" value="Coactivator CBP, KIX domain"/>
    <property type="match status" value="1"/>
</dbReference>
<evidence type="ECO:0000256" key="1">
    <source>
        <dbReference type="ARBA" id="ARBA00004123"/>
    </source>
</evidence>
<dbReference type="EMBL" id="JAUDZG010000007">
    <property type="protein sequence ID" value="KAK3301920.1"/>
    <property type="molecule type" value="Genomic_DNA"/>
</dbReference>
<feature type="domain" description="Mediator complex subunit 15 KIX" evidence="4">
    <location>
        <begin position="51"/>
        <end position="125"/>
    </location>
</feature>
<name>A0AAJ0GL61_9PEZI</name>
<feature type="region of interest" description="Disordered" evidence="3">
    <location>
        <begin position="377"/>
        <end position="465"/>
    </location>
</feature>
<proteinExistence type="predicted"/>
<feature type="compositionally biased region" description="Low complexity" evidence="3">
    <location>
        <begin position="825"/>
        <end position="834"/>
    </location>
</feature>